<dbReference type="PROSITE" id="PS51029">
    <property type="entry name" value="MADF"/>
    <property type="match status" value="1"/>
</dbReference>
<reference evidence="3 4" key="1">
    <citation type="submission" date="2024-05" db="EMBL/GenBank/DDBJ databases">
        <title>Genetic variation in Jamaican populations of the coffee berry borer (Hypothenemus hampei).</title>
        <authorList>
            <person name="Errbii M."/>
            <person name="Myrie A."/>
        </authorList>
    </citation>
    <scope>NUCLEOTIDE SEQUENCE [LARGE SCALE GENOMIC DNA]</scope>
    <source>
        <strain evidence="3">JA-Hopewell-2020-01-JO</strain>
        <tissue evidence="3">Whole body</tissue>
    </source>
</reference>
<protein>
    <recommendedName>
        <fullName evidence="2">MADF domain-containing protein</fullName>
    </recommendedName>
</protein>
<organism evidence="3 4">
    <name type="scientific">Hypothenemus hampei</name>
    <name type="common">Coffee berry borer</name>
    <dbReference type="NCBI Taxonomy" id="57062"/>
    <lineage>
        <taxon>Eukaryota</taxon>
        <taxon>Metazoa</taxon>
        <taxon>Ecdysozoa</taxon>
        <taxon>Arthropoda</taxon>
        <taxon>Hexapoda</taxon>
        <taxon>Insecta</taxon>
        <taxon>Pterygota</taxon>
        <taxon>Neoptera</taxon>
        <taxon>Endopterygota</taxon>
        <taxon>Coleoptera</taxon>
        <taxon>Polyphaga</taxon>
        <taxon>Cucujiformia</taxon>
        <taxon>Curculionidae</taxon>
        <taxon>Scolytinae</taxon>
        <taxon>Hypothenemus</taxon>
    </lineage>
</organism>
<evidence type="ECO:0000259" key="2">
    <source>
        <dbReference type="PROSITE" id="PS51029"/>
    </source>
</evidence>
<comment type="caution">
    <text evidence="3">The sequence shown here is derived from an EMBL/GenBank/DDBJ whole genome shotgun (WGS) entry which is preliminary data.</text>
</comment>
<name>A0ABD1E2N6_HYPHA</name>
<evidence type="ECO:0000313" key="4">
    <source>
        <dbReference type="Proteomes" id="UP001566132"/>
    </source>
</evidence>
<gene>
    <name evidence="3" type="ORF">ABEB36_015164</name>
</gene>
<evidence type="ECO:0000313" key="3">
    <source>
        <dbReference type="EMBL" id="KAL1488207.1"/>
    </source>
</evidence>
<proteinExistence type="predicted"/>
<keyword evidence="4" id="KW-1185">Reference proteome</keyword>
<dbReference type="PANTHER" id="PTHR12243:SF67">
    <property type="entry name" value="COREPRESSOR OF PANGOLIN, ISOFORM A-RELATED"/>
    <property type="match status" value="1"/>
</dbReference>
<dbReference type="AlphaFoldDB" id="A0ABD1E2N6"/>
<feature type="domain" description="MADF" evidence="2">
    <location>
        <begin position="25"/>
        <end position="113"/>
    </location>
</feature>
<dbReference type="PANTHER" id="PTHR12243">
    <property type="entry name" value="MADF DOMAIN TRANSCRIPTION FACTOR"/>
    <property type="match status" value="1"/>
</dbReference>
<sequence>MSDSEIQVLFCEEQQIENTEIDVSVLVETIQHYEFVYNMSHPDYKNAKKKNLAWEEITSILNCPVAKCQKTWKSLRDRYTKEKNKMQSGTYTSTKIKSRASSAEKDITSRPSTSNSIWSTDEAVFSPPSSHLDYDSEEFIYNRYYCTSKKRKKSNQNESSGILHLVKDISTSLEIIVKVPKVSNANRAFTDYVFMRLEEMDIEVSAVKRQNILIF</sequence>
<dbReference type="EMBL" id="JBDJPC010000015">
    <property type="protein sequence ID" value="KAL1488207.1"/>
    <property type="molecule type" value="Genomic_DNA"/>
</dbReference>
<dbReference type="Proteomes" id="UP001566132">
    <property type="component" value="Unassembled WGS sequence"/>
</dbReference>
<dbReference type="Pfam" id="PF10545">
    <property type="entry name" value="MADF_DNA_bdg"/>
    <property type="match status" value="1"/>
</dbReference>
<dbReference type="InterPro" id="IPR039353">
    <property type="entry name" value="TF_Adf1"/>
</dbReference>
<dbReference type="InterPro" id="IPR006578">
    <property type="entry name" value="MADF-dom"/>
</dbReference>
<evidence type="ECO:0000256" key="1">
    <source>
        <dbReference type="SAM" id="MobiDB-lite"/>
    </source>
</evidence>
<feature type="region of interest" description="Disordered" evidence="1">
    <location>
        <begin position="83"/>
        <end position="114"/>
    </location>
</feature>
<feature type="compositionally biased region" description="Polar residues" evidence="1">
    <location>
        <begin position="86"/>
        <end position="101"/>
    </location>
</feature>
<dbReference type="SMART" id="SM00595">
    <property type="entry name" value="MADF"/>
    <property type="match status" value="1"/>
</dbReference>
<accession>A0ABD1E2N6</accession>